<dbReference type="AlphaFoldDB" id="A0A6A5XGF9"/>
<evidence type="ECO:0000256" key="1">
    <source>
        <dbReference type="SAM" id="MobiDB-lite"/>
    </source>
</evidence>
<dbReference type="GeneID" id="54280114"/>
<feature type="region of interest" description="Disordered" evidence="1">
    <location>
        <begin position="1"/>
        <end position="36"/>
    </location>
</feature>
<protein>
    <submittedName>
        <fullName evidence="2">Uncharacterized protein</fullName>
    </submittedName>
</protein>
<dbReference type="Proteomes" id="UP000799778">
    <property type="component" value="Unassembled WGS sequence"/>
</dbReference>
<sequence length="124" mass="13957">MKSTSSSTSTTTNNSMTDASSITGSSSSNYSHRSESAGSNTVRLEFHYQAHSSMGTTATTYSPLIVPRERWTWPESERYREGYAGGWVWTRREVEELVERGLLVVDDVGIKWAVGGEYFLYLER</sequence>
<organism evidence="2 3">
    <name type="scientific">Aaosphaeria arxii CBS 175.79</name>
    <dbReference type="NCBI Taxonomy" id="1450172"/>
    <lineage>
        <taxon>Eukaryota</taxon>
        <taxon>Fungi</taxon>
        <taxon>Dikarya</taxon>
        <taxon>Ascomycota</taxon>
        <taxon>Pezizomycotina</taxon>
        <taxon>Dothideomycetes</taxon>
        <taxon>Pleosporomycetidae</taxon>
        <taxon>Pleosporales</taxon>
        <taxon>Pleosporales incertae sedis</taxon>
        <taxon>Aaosphaeria</taxon>
    </lineage>
</organism>
<accession>A0A6A5XGF9</accession>
<feature type="compositionally biased region" description="Low complexity" evidence="1">
    <location>
        <begin position="1"/>
        <end position="31"/>
    </location>
</feature>
<reference evidence="2" key="1">
    <citation type="journal article" date="2020" name="Stud. Mycol.">
        <title>101 Dothideomycetes genomes: a test case for predicting lifestyles and emergence of pathogens.</title>
        <authorList>
            <person name="Haridas S."/>
            <person name="Albert R."/>
            <person name="Binder M."/>
            <person name="Bloem J."/>
            <person name="Labutti K."/>
            <person name="Salamov A."/>
            <person name="Andreopoulos B."/>
            <person name="Baker S."/>
            <person name="Barry K."/>
            <person name="Bills G."/>
            <person name="Bluhm B."/>
            <person name="Cannon C."/>
            <person name="Castanera R."/>
            <person name="Culley D."/>
            <person name="Daum C."/>
            <person name="Ezra D."/>
            <person name="Gonzalez J."/>
            <person name="Henrissat B."/>
            <person name="Kuo A."/>
            <person name="Liang C."/>
            <person name="Lipzen A."/>
            <person name="Lutzoni F."/>
            <person name="Magnuson J."/>
            <person name="Mondo S."/>
            <person name="Nolan M."/>
            <person name="Ohm R."/>
            <person name="Pangilinan J."/>
            <person name="Park H.-J."/>
            <person name="Ramirez L."/>
            <person name="Alfaro M."/>
            <person name="Sun H."/>
            <person name="Tritt A."/>
            <person name="Yoshinaga Y."/>
            <person name="Zwiers L.-H."/>
            <person name="Turgeon B."/>
            <person name="Goodwin S."/>
            <person name="Spatafora J."/>
            <person name="Crous P."/>
            <person name="Grigoriev I."/>
        </authorList>
    </citation>
    <scope>NUCLEOTIDE SEQUENCE</scope>
    <source>
        <strain evidence="2">CBS 175.79</strain>
    </source>
</reference>
<keyword evidence="3" id="KW-1185">Reference proteome</keyword>
<evidence type="ECO:0000313" key="2">
    <source>
        <dbReference type="EMBL" id="KAF2011454.1"/>
    </source>
</evidence>
<name>A0A6A5XGF9_9PLEO</name>
<dbReference type="RefSeq" id="XP_033379793.1">
    <property type="nucleotide sequence ID" value="XM_033522717.1"/>
</dbReference>
<dbReference type="EMBL" id="ML978074">
    <property type="protein sequence ID" value="KAF2011454.1"/>
    <property type="molecule type" value="Genomic_DNA"/>
</dbReference>
<evidence type="ECO:0000313" key="3">
    <source>
        <dbReference type="Proteomes" id="UP000799778"/>
    </source>
</evidence>
<gene>
    <name evidence="2" type="ORF">BU24DRAFT_281382</name>
</gene>
<proteinExistence type="predicted"/>